<dbReference type="OrthoDB" id="2965668at2"/>
<proteinExistence type="predicted"/>
<dbReference type="EMBL" id="FNYT01000030">
    <property type="protein sequence ID" value="SEJ83518.1"/>
    <property type="molecule type" value="Genomic_DNA"/>
</dbReference>
<dbReference type="EMBL" id="FJNB01000027">
    <property type="protein sequence ID" value="CZR09033.1"/>
    <property type="molecule type" value="Genomic_DNA"/>
</dbReference>
<dbReference type="AlphaFoldDB" id="A0A143Z6D6"/>
<accession>A0A143Z6D6</accession>
<dbReference type="PROSITE" id="PS51257">
    <property type="entry name" value="PROKAR_LIPOPROTEIN"/>
    <property type="match status" value="1"/>
</dbReference>
<evidence type="ECO:0000313" key="3">
    <source>
        <dbReference type="Proteomes" id="UP000199280"/>
    </source>
</evidence>
<dbReference type="RefSeq" id="WP_068624586.1">
    <property type="nucleotide sequence ID" value="NZ_FJNB01000027.1"/>
</dbReference>
<dbReference type="InterPro" id="IPR021219">
    <property type="entry name" value="DUF2703"/>
</dbReference>
<organism evidence="1">
    <name type="scientific">Trichococcus ilyis</name>
    <dbReference type="NCBI Taxonomy" id="640938"/>
    <lineage>
        <taxon>Bacteria</taxon>
        <taxon>Bacillati</taxon>
        <taxon>Bacillota</taxon>
        <taxon>Bacilli</taxon>
        <taxon>Lactobacillales</taxon>
        <taxon>Carnobacteriaceae</taxon>
        <taxon>Trichococcus</taxon>
    </lineage>
</organism>
<gene>
    <name evidence="2" type="ORF">SAMN05216375_1309</name>
    <name evidence="1" type="ORF">TR210_2662</name>
</gene>
<keyword evidence="3" id="KW-1185">Reference proteome</keyword>
<dbReference type="STRING" id="640938.TR210_2662"/>
<protein>
    <submittedName>
        <fullName evidence="1">Uncharacterized protein</fullName>
    </submittedName>
</protein>
<reference evidence="1" key="1">
    <citation type="submission" date="2016-02" db="EMBL/GenBank/DDBJ databases">
        <authorList>
            <person name="Wen L."/>
            <person name="He K."/>
            <person name="Yang H."/>
        </authorList>
    </citation>
    <scope>NUCLEOTIDE SEQUENCE [LARGE SCALE GENOMIC DNA]</scope>
    <source>
        <strain evidence="1">Trichococcus_R210</strain>
    </source>
</reference>
<dbReference type="Pfam" id="PF10865">
    <property type="entry name" value="DUF2703"/>
    <property type="match status" value="1"/>
</dbReference>
<reference evidence="2 3" key="2">
    <citation type="submission" date="2016-10" db="EMBL/GenBank/DDBJ databases">
        <authorList>
            <person name="Varghese N."/>
            <person name="Submissions S."/>
        </authorList>
    </citation>
    <scope>NUCLEOTIDE SEQUENCE [LARGE SCALE GENOMIC DNA]</scope>
    <source>
        <strain evidence="2 3">DSM 22150</strain>
    </source>
</reference>
<sequence>MTNKSNSGCCSGTTGCCGNAEEIKIEKNKIIIDFLYLDLSVCTRCQGAEDSLDEALKEIANVLEATGTDVHVNKINVNTKELAVTHKFLSSPTIRVNGHDIQMEFKESICESCGDLCGNVVDCRIWIYQGQEYTVPPKAMVIEGILKAVYGGSLADSIAEQEYVLPENLKHFYYVMENKK</sequence>
<name>A0A143Z6D6_9LACT</name>
<dbReference type="Proteomes" id="UP000076878">
    <property type="component" value="Unassembled WGS sequence"/>
</dbReference>
<evidence type="ECO:0000313" key="1">
    <source>
        <dbReference type="EMBL" id="CZR09033.1"/>
    </source>
</evidence>
<evidence type="ECO:0000313" key="2">
    <source>
        <dbReference type="EMBL" id="SEJ83518.1"/>
    </source>
</evidence>
<dbReference type="Proteomes" id="UP000199280">
    <property type="component" value="Unassembled WGS sequence"/>
</dbReference>